<sequence length="592" mass="60028">MVAVLGVSLLGAAGLALDVGLYYQGGRDLRAATEAAALSAAMNPYQAKARAEDYLTRNGYDPSVLKTVEIGRYCADIGQTAGQRFDPTMTRCPGNGYANAVRLVTGKPGRRFLTGILGESSPIPDLGATASAARIDEAGVSVTSDVLTEVVSPLLDPVTTPLVQVVNGLLGGLLGIPISLGRTDVRGLMQGNVDAGLFFDALAEKEGFSGTYGDLMNRSHGLKDIAEAAADAAATPETAAALRVFARQVGNGYKVPFGGLFGLGVWKNMPVGEADEKPALRAGMNAYALITYAVQSGPTAIDLSKAVSLLVPVSTVKIGLTSSGAGDRPRFAFGPAGEARAGTSALRIGVMIDLPVNLAIASVSVHLPVIVDVGAAQAEVSEIDCSGSTEQARDTLVKVRVRSGAVNAYIGDTAFDAMDKSLPVLAASDIRQANILSVHLLGNELLGSLVSAQVKGRAVVQPVTGSGSSDAMLTFGPGAGTPAAPTSGQTVGNSVQLGQTVSSLTTSLLGSGGLDVQVKIGGNCLIACNLLEASGLNAVTETVLPAVIGPVTNLVGTVVDPLLTNVLAALGVQVGSATVWTTGARCGVPVLI</sequence>
<proteinExistence type="predicted"/>
<dbReference type="AlphaFoldDB" id="A0A2W5Q3U5"/>
<evidence type="ECO:0000259" key="1">
    <source>
        <dbReference type="Pfam" id="PF09977"/>
    </source>
</evidence>
<name>A0A2W5Q3U5_9SPHN</name>
<dbReference type="EMBL" id="QFPX01000022">
    <property type="protein sequence ID" value="PZQ51987.1"/>
    <property type="molecule type" value="Genomic_DNA"/>
</dbReference>
<gene>
    <name evidence="2" type="ORF">DI555_19915</name>
</gene>
<protein>
    <recommendedName>
        <fullName evidence="1">DUF2134 domain-containing protein</fullName>
    </recommendedName>
</protein>
<evidence type="ECO:0000313" key="3">
    <source>
        <dbReference type="Proteomes" id="UP000249082"/>
    </source>
</evidence>
<accession>A0A2W5Q3U5</accession>
<evidence type="ECO:0000313" key="2">
    <source>
        <dbReference type="EMBL" id="PZQ51987.1"/>
    </source>
</evidence>
<dbReference type="InterPro" id="IPR018705">
    <property type="entry name" value="DUF2134_membrane"/>
</dbReference>
<comment type="caution">
    <text evidence="2">The sequence shown here is derived from an EMBL/GenBank/DDBJ whole genome shotgun (WGS) entry which is preliminary data.</text>
</comment>
<feature type="domain" description="DUF2134" evidence="1">
    <location>
        <begin position="35"/>
        <end position="130"/>
    </location>
</feature>
<dbReference type="Proteomes" id="UP000249082">
    <property type="component" value="Unassembled WGS sequence"/>
</dbReference>
<reference evidence="2 3" key="1">
    <citation type="submission" date="2017-08" db="EMBL/GenBank/DDBJ databases">
        <title>Infants hospitalized years apart are colonized by the same room-sourced microbial strains.</title>
        <authorList>
            <person name="Brooks B."/>
            <person name="Olm M.R."/>
            <person name="Firek B.A."/>
            <person name="Baker R."/>
            <person name="Thomas B.C."/>
            <person name="Morowitz M.J."/>
            <person name="Banfield J.F."/>
        </authorList>
    </citation>
    <scope>NUCLEOTIDE SEQUENCE [LARGE SCALE GENOMIC DNA]</scope>
    <source>
        <strain evidence="2">S2_005_002_R2_33</strain>
    </source>
</reference>
<dbReference type="Pfam" id="PF09977">
    <property type="entry name" value="Tad_C"/>
    <property type="match status" value="1"/>
</dbReference>
<organism evidence="2 3">
    <name type="scientific">Novosphingobium pentaromativorans</name>
    <dbReference type="NCBI Taxonomy" id="205844"/>
    <lineage>
        <taxon>Bacteria</taxon>
        <taxon>Pseudomonadati</taxon>
        <taxon>Pseudomonadota</taxon>
        <taxon>Alphaproteobacteria</taxon>
        <taxon>Sphingomonadales</taxon>
        <taxon>Sphingomonadaceae</taxon>
        <taxon>Novosphingobium</taxon>
    </lineage>
</organism>